<dbReference type="RefSeq" id="WP_189250003.1">
    <property type="nucleotide sequence ID" value="NZ_BMQJ01000019.1"/>
</dbReference>
<keyword evidence="1" id="KW-0862">Zinc</keyword>
<keyword evidence="1" id="KW-0479">Metal-binding</keyword>
<feature type="domain" description="SWIM-type" evidence="2">
    <location>
        <begin position="96"/>
        <end position="128"/>
    </location>
</feature>
<gene>
    <name evidence="3" type="ORF">GCM10010140_62250</name>
</gene>
<dbReference type="PROSITE" id="PS50966">
    <property type="entry name" value="ZF_SWIM"/>
    <property type="match status" value="1"/>
</dbReference>
<evidence type="ECO:0000256" key="1">
    <source>
        <dbReference type="PROSITE-ProRule" id="PRU00325"/>
    </source>
</evidence>
<dbReference type="Pfam" id="PF12728">
    <property type="entry name" value="HTH_17"/>
    <property type="match status" value="1"/>
</dbReference>
<dbReference type="InterPro" id="IPR041657">
    <property type="entry name" value="HTH_17"/>
</dbReference>
<keyword evidence="4" id="KW-1185">Reference proteome</keyword>
<dbReference type="InterPro" id="IPR007527">
    <property type="entry name" value="Znf_SWIM"/>
</dbReference>
<reference evidence="4" key="1">
    <citation type="journal article" date="2019" name="Int. J. Syst. Evol. Microbiol.">
        <title>The Global Catalogue of Microorganisms (GCM) 10K type strain sequencing project: providing services to taxonomists for standard genome sequencing and annotation.</title>
        <authorList>
            <consortium name="The Broad Institute Genomics Platform"/>
            <consortium name="The Broad Institute Genome Sequencing Center for Infectious Disease"/>
            <person name="Wu L."/>
            <person name="Ma J."/>
        </authorList>
    </citation>
    <scope>NUCLEOTIDE SEQUENCE [LARGE SCALE GENOMIC DNA]</scope>
    <source>
        <strain evidence="4">JCM 3115</strain>
    </source>
</reference>
<accession>A0ABQ2RC73</accession>
<dbReference type="InterPro" id="IPR009061">
    <property type="entry name" value="DNA-bd_dom_put_sf"/>
</dbReference>
<dbReference type="SUPFAM" id="SSF46955">
    <property type="entry name" value="Putative DNA-binding domain"/>
    <property type="match status" value="1"/>
</dbReference>
<evidence type="ECO:0000313" key="3">
    <source>
        <dbReference type="EMBL" id="GGQ23525.1"/>
    </source>
</evidence>
<evidence type="ECO:0000259" key="2">
    <source>
        <dbReference type="PROSITE" id="PS50966"/>
    </source>
</evidence>
<protein>
    <recommendedName>
        <fullName evidence="2">SWIM-type domain-containing protein</fullName>
    </recommendedName>
</protein>
<proteinExistence type="predicted"/>
<keyword evidence="1" id="KW-0863">Zinc-finger</keyword>
<comment type="caution">
    <text evidence="3">The sequence shown here is derived from an EMBL/GenBank/DDBJ whole genome shotgun (WGS) entry which is preliminary data.</text>
</comment>
<evidence type="ECO:0000313" key="4">
    <source>
        <dbReference type="Proteomes" id="UP000611554"/>
    </source>
</evidence>
<sequence length="136" mass="14368">MDQASALASATPATRVTTREIAAAHGVSLRTAQRWAKAGKLAAQKVAGRWVITLTAPGLDGFKPFQLDKAREVIEQGAILATSRPHVYRAISSDGTTVYLASPDGCSCPAGLKARRCYHIAAVRILLAARTGRRAA</sequence>
<organism evidence="3 4">
    <name type="scientific">Streptosporangium pseudovulgare</name>
    <dbReference type="NCBI Taxonomy" id="35765"/>
    <lineage>
        <taxon>Bacteria</taxon>
        <taxon>Bacillati</taxon>
        <taxon>Actinomycetota</taxon>
        <taxon>Actinomycetes</taxon>
        <taxon>Streptosporangiales</taxon>
        <taxon>Streptosporangiaceae</taxon>
        <taxon>Streptosporangium</taxon>
    </lineage>
</organism>
<dbReference type="Proteomes" id="UP000611554">
    <property type="component" value="Unassembled WGS sequence"/>
</dbReference>
<dbReference type="EMBL" id="BMQJ01000019">
    <property type="protein sequence ID" value="GGQ23525.1"/>
    <property type="molecule type" value="Genomic_DNA"/>
</dbReference>
<name>A0ABQ2RC73_9ACTN</name>